<feature type="domain" description="Tyr recombinase" evidence="3">
    <location>
        <begin position="239"/>
        <end position="408"/>
    </location>
</feature>
<dbReference type="GO" id="GO:0003677">
    <property type="term" value="F:DNA binding"/>
    <property type="evidence" value="ECO:0007669"/>
    <property type="project" value="InterPro"/>
</dbReference>
<reference evidence="4 5" key="1">
    <citation type="submission" date="2019-03" db="EMBL/GenBank/DDBJ databases">
        <title>Genomic Encyclopedia of Type Strains, Phase IV (KMG-IV): sequencing the most valuable type-strain genomes for metagenomic binning, comparative biology and taxonomic classification.</title>
        <authorList>
            <person name="Goeker M."/>
        </authorList>
    </citation>
    <scope>NUCLEOTIDE SEQUENCE [LARGE SCALE GENOMIC DNA]</scope>
    <source>
        <strain evidence="4 5">DSM 19610</strain>
    </source>
</reference>
<dbReference type="InterPro" id="IPR013762">
    <property type="entry name" value="Integrase-like_cat_sf"/>
</dbReference>
<dbReference type="EMBL" id="SMFX01000001">
    <property type="protein sequence ID" value="TCK18891.1"/>
    <property type="molecule type" value="Genomic_DNA"/>
</dbReference>
<keyword evidence="1" id="KW-0229">DNA integration</keyword>
<protein>
    <submittedName>
        <fullName evidence="4">Site-specific recombinase XerD</fullName>
    </submittedName>
</protein>
<evidence type="ECO:0000313" key="5">
    <source>
        <dbReference type="Proteomes" id="UP000295707"/>
    </source>
</evidence>
<dbReference type="OrthoDB" id="5567253at2"/>
<dbReference type="CDD" id="cd00796">
    <property type="entry name" value="INT_Rci_Hp1_C"/>
    <property type="match status" value="1"/>
</dbReference>
<dbReference type="InterPro" id="IPR002104">
    <property type="entry name" value="Integrase_catalytic"/>
</dbReference>
<dbReference type="PANTHER" id="PTHR30349:SF94">
    <property type="entry name" value="INTEGRASE_RECOMBINASE HI_1414-RELATED"/>
    <property type="match status" value="1"/>
</dbReference>
<dbReference type="InterPro" id="IPR050090">
    <property type="entry name" value="Tyrosine_recombinase_XerCD"/>
</dbReference>
<gene>
    <name evidence="4" type="ORF">DFR30_2176</name>
</gene>
<comment type="caution">
    <text evidence="4">The sequence shown here is derived from an EMBL/GenBank/DDBJ whole genome shotgun (WGS) entry which is preliminary data.</text>
</comment>
<dbReference type="Gene3D" id="1.10.443.10">
    <property type="entry name" value="Intergrase catalytic core"/>
    <property type="match status" value="1"/>
</dbReference>
<dbReference type="GO" id="GO:0006310">
    <property type="term" value="P:DNA recombination"/>
    <property type="evidence" value="ECO:0007669"/>
    <property type="project" value="UniProtKB-KW"/>
</dbReference>
<evidence type="ECO:0000256" key="1">
    <source>
        <dbReference type="ARBA" id="ARBA00022908"/>
    </source>
</evidence>
<dbReference type="AlphaFoldDB" id="A0A4R1HDU5"/>
<dbReference type="Proteomes" id="UP000295707">
    <property type="component" value="Unassembled WGS sequence"/>
</dbReference>
<evidence type="ECO:0000256" key="2">
    <source>
        <dbReference type="ARBA" id="ARBA00023172"/>
    </source>
</evidence>
<dbReference type="GO" id="GO:0015074">
    <property type="term" value="P:DNA integration"/>
    <property type="evidence" value="ECO:0007669"/>
    <property type="project" value="UniProtKB-KW"/>
</dbReference>
<name>A0A4R1HDU5_9GAMM</name>
<dbReference type="PROSITE" id="PS51898">
    <property type="entry name" value="TYR_RECOMBINASE"/>
    <property type="match status" value="1"/>
</dbReference>
<sequence length="412" mass="46646">MATYSKEYVWIIPNAPKPIKTYSVGKARSLATHYGLPWGDIKKKQRGVRVQIRRRGQPPLSRTFKTKGQAESWATLQEPKILSGTYRDHSVAKSMTVADLLNAYTEHEAFNKQDRSRAALLKRLMGTIGMDALHVADCMQFIRTRRGTKTERLKRYKAWLNRQVAAGYETEEDVLELFEDASKGGVEVPALVQDATIHRDLDVLGSAIKWAQSHLRLQLAEHPLPEAKKTLVVKNQRDRRPTRKELEEIRLASDSPVLNVFVELAIETCMRRGELCNLRCEDIDWENETLKITSAKSDRLKKGRHKGRTIPLTLKAAELLRKVVGDRSNGSVLATKPDSITQAFTRACQRTGVKDLVVHDLRHHGISLLFEETGLSIAEVRLMSGHASIRSLERYVNMRVESVKDKLRAAGK</sequence>
<evidence type="ECO:0000259" key="3">
    <source>
        <dbReference type="PROSITE" id="PS51898"/>
    </source>
</evidence>
<dbReference type="Pfam" id="PF00589">
    <property type="entry name" value="Phage_integrase"/>
    <property type="match status" value="1"/>
</dbReference>
<dbReference type="InterPro" id="IPR011010">
    <property type="entry name" value="DNA_brk_join_enz"/>
</dbReference>
<keyword evidence="2" id="KW-0233">DNA recombination</keyword>
<proteinExistence type="predicted"/>
<accession>A0A4R1HDU5</accession>
<organism evidence="4 5">
    <name type="scientific">Thiogranum longum</name>
    <dbReference type="NCBI Taxonomy" id="1537524"/>
    <lineage>
        <taxon>Bacteria</taxon>
        <taxon>Pseudomonadati</taxon>
        <taxon>Pseudomonadota</taxon>
        <taxon>Gammaproteobacteria</taxon>
        <taxon>Chromatiales</taxon>
        <taxon>Ectothiorhodospiraceae</taxon>
        <taxon>Thiogranum</taxon>
    </lineage>
</organism>
<dbReference type="SUPFAM" id="SSF56349">
    <property type="entry name" value="DNA breaking-rejoining enzymes"/>
    <property type="match status" value="1"/>
</dbReference>
<dbReference type="PANTHER" id="PTHR30349">
    <property type="entry name" value="PHAGE INTEGRASE-RELATED"/>
    <property type="match status" value="1"/>
</dbReference>
<keyword evidence="5" id="KW-1185">Reference proteome</keyword>
<evidence type="ECO:0000313" key="4">
    <source>
        <dbReference type="EMBL" id="TCK18891.1"/>
    </source>
</evidence>